<dbReference type="CDD" id="cd08241">
    <property type="entry name" value="QOR1"/>
    <property type="match status" value="1"/>
</dbReference>
<feature type="domain" description="Enoyl reductase (ER)" evidence="1">
    <location>
        <begin position="22"/>
        <end position="371"/>
    </location>
</feature>
<protein>
    <submittedName>
        <fullName evidence="2">Zinc-binding dehydrogenase</fullName>
    </submittedName>
</protein>
<dbReference type="Gene3D" id="3.90.180.10">
    <property type="entry name" value="Medium-chain alcohol dehydrogenases, catalytic domain"/>
    <property type="match status" value="1"/>
</dbReference>
<dbReference type="SMART" id="SM00829">
    <property type="entry name" value="PKS_ER"/>
    <property type="match status" value="1"/>
</dbReference>
<evidence type="ECO:0000259" key="1">
    <source>
        <dbReference type="SMART" id="SM00829"/>
    </source>
</evidence>
<evidence type="ECO:0000313" key="3">
    <source>
        <dbReference type="Proteomes" id="UP000476030"/>
    </source>
</evidence>
<dbReference type="Pfam" id="PF08240">
    <property type="entry name" value="ADH_N"/>
    <property type="match status" value="1"/>
</dbReference>
<dbReference type="InterPro" id="IPR013154">
    <property type="entry name" value="ADH-like_N"/>
</dbReference>
<dbReference type="PANTHER" id="PTHR43677:SF4">
    <property type="entry name" value="QUINONE OXIDOREDUCTASE-LIKE PROTEIN 2"/>
    <property type="match status" value="1"/>
</dbReference>
<dbReference type="InterPro" id="IPR020843">
    <property type="entry name" value="ER"/>
</dbReference>
<dbReference type="SUPFAM" id="SSF51735">
    <property type="entry name" value="NAD(P)-binding Rossmann-fold domains"/>
    <property type="match status" value="1"/>
</dbReference>
<keyword evidence="3" id="KW-1185">Reference proteome</keyword>
<name>A0A6L8WAS0_9PROT</name>
<dbReference type="InterPro" id="IPR036291">
    <property type="entry name" value="NAD(P)-bd_dom_sf"/>
</dbReference>
<dbReference type="Proteomes" id="UP000476030">
    <property type="component" value="Unassembled WGS sequence"/>
</dbReference>
<accession>A0A6L8WAS0</accession>
<dbReference type="PANTHER" id="PTHR43677">
    <property type="entry name" value="SHORT-CHAIN DEHYDROGENASE/REDUCTASE"/>
    <property type="match status" value="1"/>
</dbReference>
<dbReference type="InterPro" id="IPR013149">
    <property type="entry name" value="ADH-like_C"/>
</dbReference>
<dbReference type="Gene3D" id="3.40.50.720">
    <property type="entry name" value="NAD(P)-binding Rossmann-like Domain"/>
    <property type="match status" value="1"/>
</dbReference>
<dbReference type="Pfam" id="PF00107">
    <property type="entry name" value="ADH_zinc_N"/>
    <property type="match status" value="1"/>
</dbReference>
<dbReference type="AlphaFoldDB" id="A0A6L8WAS0"/>
<dbReference type="SUPFAM" id="SSF50129">
    <property type="entry name" value="GroES-like"/>
    <property type="match status" value="1"/>
</dbReference>
<proteinExistence type="predicted"/>
<evidence type="ECO:0000313" key="2">
    <source>
        <dbReference type="EMBL" id="MZR31540.1"/>
    </source>
</evidence>
<dbReference type="EMBL" id="WTUW01000002">
    <property type="protein sequence ID" value="MZR31540.1"/>
    <property type="molecule type" value="Genomic_DNA"/>
</dbReference>
<organism evidence="2 3">
    <name type="scientific">Sneathiella litorea</name>
    <dbReference type="NCBI Taxonomy" id="2606216"/>
    <lineage>
        <taxon>Bacteria</taxon>
        <taxon>Pseudomonadati</taxon>
        <taxon>Pseudomonadota</taxon>
        <taxon>Alphaproteobacteria</taxon>
        <taxon>Sneathiellales</taxon>
        <taxon>Sneathiellaceae</taxon>
        <taxon>Sneathiella</taxon>
    </lineage>
</organism>
<gene>
    <name evidence="2" type="ORF">GQE98_12940</name>
</gene>
<sequence length="378" mass="40744">MPEMHQGQKLVLSQYGENREDAIENNLKLETAPNPEVGKLQPHEVIVGIRSASVSFIDLLMLSGQYQTMVPLPCVPGMEYSGVILATGRDVDVNKLAVGDRVVSDFLVTGPRSKSAYQAEGGWQSFAIAPEYGVHKLPENLSFDEGCNLLLNYETPYYAFINRAKLQAGETVLITGASGAAGMAAIQVAKLLGAKVIATGRSDEKLAQVKKFGADHVINTSPRPGEAGIPKFREEVKALTGGRGVEVVFDTVGGDVSEEAMRSLDFGGRLVIIGWAQNTKVAKGGGKRGSDNTDRLPTNIMQMKGLFVMGSPMVIHSGRDPSIRVPRLESIFKWATDGLLTPFVSHSFTMEDYKRAMYAKISGEVNGGCVLNPKLVSL</sequence>
<reference evidence="2 3" key="1">
    <citation type="submission" date="2019-12" db="EMBL/GenBank/DDBJ databases">
        <title>Snethiella sp. nov. sp. isolated from sea sand.</title>
        <authorList>
            <person name="Kim J."/>
            <person name="Jeong S.E."/>
            <person name="Jung H.S."/>
            <person name="Jeon C.O."/>
        </authorList>
    </citation>
    <scope>NUCLEOTIDE SEQUENCE [LARGE SCALE GENOMIC DNA]</scope>
    <source>
        <strain evidence="2 3">DP05</strain>
    </source>
</reference>
<dbReference type="InterPro" id="IPR051397">
    <property type="entry name" value="Zn-ADH-like_protein"/>
</dbReference>
<comment type="caution">
    <text evidence="2">The sequence shown here is derived from an EMBL/GenBank/DDBJ whole genome shotgun (WGS) entry which is preliminary data.</text>
</comment>
<dbReference type="GO" id="GO:0016491">
    <property type="term" value="F:oxidoreductase activity"/>
    <property type="evidence" value="ECO:0007669"/>
    <property type="project" value="InterPro"/>
</dbReference>
<dbReference type="InterPro" id="IPR011032">
    <property type="entry name" value="GroES-like_sf"/>
</dbReference>